<dbReference type="EMBL" id="CP060789">
    <property type="protein sequence ID" value="QNP54726.1"/>
    <property type="molecule type" value="Genomic_DNA"/>
</dbReference>
<dbReference type="GO" id="GO:0003677">
    <property type="term" value="F:DNA binding"/>
    <property type="evidence" value="ECO:0007669"/>
    <property type="project" value="InterPro"/>
</dbReference>
<dbReference type="InterPro" id="IPR054347">
    <property type="entry name" value="TOTE_primase"/>
</dbReference>
<keyword evidence="3" id="KW-1185">Reference proteome</keyword>
<dbReference type="GO" id="GO:0004386">
    <property type="term" value="F:helicase activity"/>
    <property type="evidence" value="ECO:0007669"/>
    <property type="project" value="UniProtKB-KW"/>
</dbReference>
<feature type="domain" description="Helicase ATP-binding" evidence="1">
    <location>
        <begin position="433"/>
        <end position="582"/>
    </location>
</feature>
<dbReference type="InterPro" id="IPR014001">
    <property type="entry name" value="Helicase_ATP-bd"/>
</dbReference>
<dbReference type="AlphaFoldDB" id="A0A7H0H2G0"/>
<organism evidence="2 3">
    <name type="scientific">Tessaracoccus defluvii</name>
    <dbReference type="NCBI Taxonomy" id="1285901"/>
    <lineage>
        <taxon>Bacteria</taxon>
        <taxon>Bacillati</taxon>
        <taxon>Actinomycetota</taxon>
        <taxon>Actinomycetes</taxon>
        <taxon>Propionibacteriales</taxon>
        <taxon>Propionibacteriaceae</taxon>
        <taxon>Tessaracoccus</taxon>
    </lineage>
</organism>
<dbReference type="InterPro" id="IPR027417">
    <property type="entry name" value="P-loop_NTPase"/>
</dbReference>
<protein>
    <submittedName>
        <fullName evidence="2">DEAD/DEAH box helicase family protein</fullName>
    </submittedName>
</protein>
<dbReference type="InterPro" id="IPR050742">
    <property type="entry name" value="Helicase_Restrict-Modif_Enz"/>
</dbReference>
<keyword evidence="2" id="KW-0347">Helicase</keyword>
<dbReference type="Pfam" id="PF22548">
    <property type="entry name" value="AEP-TOTE"/>
    <property type="match status" value="1"/>
</dbReference>
<dbReference type="SMART" id="SM00487">
    <property type="entry name" value="DEXDc"/>
    <property type="match status" value="1"/>
</dbReference>
<evidence type="ECO:0000313" key="2">
    <source>
        <dbReference type="EMBL" id="QNP54726.1"/>
    </source>
</evidence>
<dbReference type="PROSITE" id="PS51192">
    <property type="entry name" value="HELICASE_ATP_BIND_1"/>
    <property type="match status" value="1"/>
</dbReference>
<reference evidence="2 3" key="1">
    <citation type="submission" date="2020-08" db="EMBL/GenBank/DDBJ databases">
        <title>Genome sequence of Tessaracoccus defluvii JCM 17540T.</title>
        <authorList>
            <person name="Hyun D.-W."/>
            <person name="Bae J.-W."/>
        </authorList>
    </citation>
    <scope>NUCLEOTIDE SEQUENCE [LARGE SCALE GENOMIC DNA]</scope>
    <source>
        <strain evidence="2 3">JCM 17540</strain>
    </source>
</reference>
<dbReference type="CDD" id="cd18785">
    <property type="entry name" value="SF2_C"/>
    <property type="match status" value="1"/>
</dbReference>
<keyword evidence="2" id="KW-0067">ATP-binding</keyword>
<dbReference type="GO" id="GO:0005829">
    <property type="term" value="C:cytosol"/>
    <property type="evidence" value="ECO:0007669"/>
    <property type="project" value="TreeGrafter"/>
</dbReference>
<keyword evidence="2" id="KW-0547">Nucleotide-binding</keyword>
<dbReference type="Pfam" id="PF04851">
    <property type="entry name" value="ResIII"/>
    <property type="match status" value="1"/>
</dbReference>
<dbReference type="InterPro" id="IPR006935">
    <property type="entry name" value="Helicase/UvrB_N"/>
</dbReference>
<dbReference type="SUPFAM" id="SSF52540">
    <property type="entry name" value="P-loop containing nucleoside triphosphate hydrolases"/>
    <property type="match status" value="2"/>
</dbReference>
<name>A0A7H0H2G0_9ACTN</name>
<dbReference type="KEGG" id="tdf:H9L22_10465"/>
<dbReference type="InterPro" id="IPR001650">
    <property type="entry name" value="Helicase_C-like"/>
</dbReference>
<dbReference type="Gene3D" id="3.40.50.300">
    <property type="entry name" value="P-loop containing nucleotide triphosphate hydrolases"/>
    <property type="match status" value="2"/>
</dbReference>
<dbReference type="Proteomes" id="UP000516117">
    <property type="component" value="Chromosome"/>
</dbReference>
<accession>A0A7H0H2G0</accession>
<proteinExistence type="predicted"/>
<evidence type="ECO:0000313" key="3">
    <source>
        <dbReference type="Proteomes" id="UP000516117"/>
    </source>
</evidence>
<dbReference type="PANTHER" id="PTHR47396">
    <property type="entry name" value="TYPE I RESTRICTION ENZYME ECOKI R PROTEIN"/>
    <property type="match status" value="1"/>
</dbReference>
<dbReference type="Pfam" id="PF00271">
    <property type="entry name" value="Helicase_C"/>
    <property type="match status" value="1"/>
</dbReference>
<dbReference type="PANTHER" id="PTHR47396:SF1">
    <property type="entry name" value="ATP-DEPENDENT HELICASE IRC3-RELATED"/>
    <property type="match status" value="1"/>
</dbReference>
<dbReference type="GO" id="GO:0016787">
    <property type="term" value="F:hydrolase activity"/>
    <property type="evidence" value="ECO:0007669"/>
    <property type="project" value="InterPro"/>
</dbReference>
<keyword evidence="2" id="KW-0378">Hydrolase</keyword>
<evidence type="ECO:0000259" key="1">
    <source>
        <dbReference type="PROSITE" id="PS51192"/>
    </source>
</evidence>
<dbReference type="CDD" id="cd17926">
    <property type="entry name" value="DEXHc_RE"/>
    <property type="match status" value="1"/>
</dbReference>
<dbReference type="GO" id="GO:0005524">
    <property type="term" value="F:ATP binding"/>
    <property type="evidence" value="ECO:0007669"/>
    <property type="project" value="InterPro"/>
</dbReference>
<sequence length="793" mass="86155">MSGDQQLDPHGRREELERQIANLRVENRRLRNLLKVTDGVEPPVQQPTLTPSDPGLVTNSSPPEAKLALFARMFAARRDVYARYWENPRKGTKGWSPVVRDAFGKGSLWDRRPLPLTVDALVAHLRSDDDLFIGLYPLLPDATCWWLAADFDGPQAMLDAHAYSKAASSLGVPCALEISQSGKGAHVWTFFTSATPAADARALGTACIHRAMALRGSMPLASYDRLFPNQDTVPTGSSGVGNLIAAPLNGNRRVERGTTLFIDMATWEPWPDQWEYLSHLDRMTPRQVAAAGRQERVVVGPDVTRLEASPATAIHPSVPALVRSTLGAALTIRDGDLTPELSAALRHSATIHNPAFYEAQRARRSTWNIPRFIQGFDVAINGDLILPRGLRHQAADLIAQAASNLVSEDQRCQGTELEVPFLGDLDDRQTAAVDSMLAHEDGILHAPTGSGKTVMACAIIAERAVTTLVLINKTALASQWREQIQVLLGVKAGQLGGGRVKTRGEVDIMLLQTLARHSPDEVRELTAPYGQVIVDECHHLAAGSFEKVVSHIESAWWLGLTATPERKDGLEQVTTWQLGPIRHTIRDTLPSEATLVTPYDGPHRVLHVHQTAYCSPRDLDMSAPGAIGQLGGRLAEDPDRNRQIAADISAALADGRKCLVLSRRRDHLTELAALLPEAEALIMRGGTGAKALAAIRARIADTSAGESLLVMTTVPYGGEGFDAPIIDTVILAGPISCPGLVIQAVGRALRRHEGKTDVVVHDYVDAEVPVLRAQYARRRSAYHQMGFAEGGQR</sequence>
<gene>
    <name evidence="2" type="ORF">H9L22_10465</name>
</gene>